<organism evidence="1 2">
    <name type="scientific">Eleginops maclovinus</name>
    <name type="common">Patagonian blennie</name>
    <name type="synonym">Eleginus maclovinus</name>
    <dbReference type="NCBI Taxonomy" id="56733"/>
    <lineage>
        <taxon>Eukaryota</taxon>
        <taxon>Metazoa</taxon>
        <taxon>Chordata</taxon>
        <taxon>Craniata</taxon>
        <taxon>Vertebrata</taxon>
        <taxon>Euteleostomi</taxon>
        <taxon>Actinopterygii</taxon>
        <taxon>Neopterygii</taxon>
        <taxon>Teleostei</taxon>
        <taxon>Neoteleostei</taxon>
        <taxon>Acanthomorphata</taxon>
        <taxon>Eupercaria</taxon>
        <taxon>Perciformes</taxon>
        <taxon>Notothenioidei</taxon>
        <taxon>Eleginopidae</taxon>
        <taxon>Eleginops</taxon>
    </lineage>
</organism>
<reference evidence="1 2" key="1">
    <citation type="journal article" date="2023" name="Genes (Basel)">
        <title>Chromosome-Level Genome Assembly and Circadian Gene Repertoire of the Patagonia Blennie Eleginops maclovinus-The Closest Ancestral Proxy of Antarctic Cryonotothenioids.</title>
        <authorList>
            <person name="Cheng C.C."/>
            <person name="Rivera-Colon A.G."/>
            <person name="Minhas B.F."/>
            <person name="Wilson L."/>
            <person name="Rayamajhi N."/>
            <person name="Vargas-Chacoff L."/>
            <person name="Catchen J.M."/>
        </authorList>
    </citation>
    <scope>NUCLEOTIDE SEQUENCE [LARGE SCALE GENOMIC DNA]</scope>
    <source>
        <strain evidence="1">JMC-PN-2008</strain>
    </source>
</reference>
<evidence type="ECO:0000313" key="1">
    <source>
        <dbReference type="EMBL" id="KAK5858057.1"/>
    </source>
</evidence>
<dbReference type="EMBL" id="JAUZQC010000016">
    <property type="protein sequence ID" value="KAK5858057.1"/>
    <property type="molecule type" value="Genomic_DNA"/>
</dbReference>
<dbReference type="AlphaFoldDB" id="A0AAN8AKA7"/>
<accession>A0AAN8AKA7</accession>
<evidence type="ECO:0000313" key="2">
    <source>
        <dbReference type="Proteomes" id="UP001346869"/>
    </source>
</evidence>
<reference evidence="1 2" key="2">
    <citation type="journal article" date="2023" name="Mol. Biol. Evol.">
        <title>Genomics of Secondarily Temperate Adaptation in the Only Non-Antarctic Icefish.</title>
        <authorList>
            <person name="Rivera-Colon A.G."/>
            <person name="Rayamajhi N."/>
            <person name="Minhas B.F."/>
            <person name="Madrigal G."/>
            <person name="Bilyk K.T."/>
            <person name="Yoon V."/>
            <person name="Hune M."/>
            <person name="Gregory S."/>
            <person name="Cheng C.H.C."/>
            <person name="Catchen J.M."/>
        </authorList>
    </citation>
    <scope>NUCLEOTIDE SEQUENCE [LARGE SCALE GENOMIC DNA]</scope>
    <source>
        <strain evidence="1">JMC-PN-2008</strain>
    </source>
</reference>
<gene>
    <name evidence="1" type="ORF">PBY51_011252</name>
</gene>
<keyword evidence="2" id="KW-1185">Reference proteome</keyword>
<comment type="caution">
    <text evidence="1">The sequence shown here is derived from an EMBL/GenBank/DDBJ whole genome shotgun (WGS) entry which is preliminary data.</text>
</comment>
<dbReference type="Proteomes" id="UP001346869">
    <property type="component" value="Unassembled WGS sequence"/>
</dbReference>
<name>A0AAN8AKA7_ELEMC</name>
<sequence length="69" mass="7471">MGTELRVTVLIYTASTYPHAATDPQYTLCAPHPQPIITRATEPLSSRCSGLIPAEKQPLPLSVEARGPR</sequence>
<proteinExistence type="predicted"/>
<protein>
    <submittedName>
        <fullName evidence="1">Uncharacterized protein</fullName>
    </submittedName>
</protein>